<proteinExistence type="predicted"/>
<evidence type="ECO:0000313" key="1">
    <source>
        <dbReference type="Proteomes" id="UP000095286"/>
    </source>
</evidence>
<evidence type="ECO:0000313" key="2">
    <source>
        <dbReference type="WBParaSite" id="RSKR_0000876300.1"/>
    </source>
</evidence>
<organism evidence="1 2">
    <name type="scientific">Rhabditophanes sp. KR3021</name>
    <dbReference type="NCBI Taxonomy" id="114890"/>
    <lineage>
        <taxon>Eukaryota</taxon>
        <taxon>Metazoa</taxon>
        <taxon>Ecdysozoa</taxon>
        <taxon>Nematoda</taxon>
        <taxon>Chromadorea</taxon>
        <taxon>Rhabditida</taxon>
        <taxon>Tylenchina</taxon>
        <taxon>Panagrolaimomorpha</taxon>
        <taxon>Strongyloidoidea</taxon>
        <taxon>Alloionematidae</taxon>
        <taxon>Rhabditophanes</taxon>
    </lineage>
</organism>
<reference evidence="2" key="1">
    <citation type="submission" date="2016-11" db="UniProtKB">
        <authorList>
            <consortium name="WormBaseParasite"/>
        </authorList>
    </citation>
    <scope>IDENTIFICATION</scope>
    <source>
        <strain evidence="2">KR3021</strain>
    </source>
</reference>
<accession>A0AC35U8X6</accession>
<dbReference type="WBParaSite" id="RSKR_0000876300.1">
    <property type="protein sequence ID" value="RSKR_0000876300.1"/>
    <property type="gene ID" value="RSKR_0000876300"/>
</dbReference>
<name>A0AC35U8X6_9BILA</name>
<protein>
    <submittedName>
        <fullName evidence="2">BTB domain-containing protein</fullName>
    </submittedName>
</protein>
<sequence length="624" mass="71320">MSNSIEAASDNAIVTQTRTKFPGHLSNFSGKDQILSQKFGSDKNEQISANHIFDFELHSSSLQTPFKREVFSNKEEFEVIFDAVPDEQWASVETLTIKAEGYKNDDYDPLMDFIKLVLTKYAEKATSIKHVIFKPLLNDGTAKENVDMVFTTMSGLTSISTKKITVDWTNLKDIDDNLHDATMFNILLGFFYKKVTAFEIDVGGKDMDYIKFVTDFKTALESYIGEEYNIYKVNLIFTNVGKLNEFNEHFKEAELKKVEKYFNLDMNNEDKVEKGSLCNSTFVLECDKISELTADCENITKVCLNFKSMDEFLIKEFIYTAFTNLKEIEISGISDSNINRAKETILSMPQNIESLTFKNCISFFNSMNVKLTETYPGLKHFRIIENVEVALDMNNEDKVEKGSLCNSTFVLECDEISELTAGCGNITKVCLNLKSMDESLIKEFIYTAFTNLREIEISGISDSNINRAKEIILSMPRNIESLTFKNCISFFNSMNVKLTETYPGLKHFRIIENVEVALETTFFEGLDKLEYVQISCINSNELVWPSSVKVFVSDWNSKIDVGEIVKKEDEIKLDDNKTQYILNGIKSSSTFPNFMIDTLGGNITKFVQYKDNEDFKLYLNAYQL</sequence>
<dbReference type="Proteomes" id="UP000095286">
    <property type="component" value="Unplaced"/>
</dbReference>